<accession>A0A9W8AQB9</accession>
<protein>
    <submittedName>
        <fullName evidence="1">Uncharacterized protein</fullName>
    </submittedName>
</protein>
<sequence>MTSKLGVSDSPIVTAESELDELTTLTTRNCQWLDSMSPETLDAMFTSQPTLFPSQWSFLVSPTSEQSSLTAGPNCATDPLVGSLNQTRQIVENLQHLLAEFQIHKTDYCLEPSEETNWTGRLDSIHQGFATDVERFSKLFEEELKPWIHKSAERLVEHQVQLDPELGPAVRELKEGLQNFDQLIKRITTITDAIERINRTTDRLMDSEPADNATDLPLSVSYRALEEDLINTRQAMNRLSEALSRHR</sequence>
<evidence type="ECO:0000313" key="1">
    <source>
        <dbReference type="EMBL" id="KAJ1955514.1"/>
    </source>
</evidence>
<name>A0A9W8AQB9_9FUNG</name>
<gene>
    <name evidence="1" type="ORF">IWQ62_005511</name>
</gene>
<dbReference type="Proteomes" id="UP001150925">
    <property type="component" value="Unassembled WGS sequence"/>
</dbReference>
<reference evidence="1" key="1">
    <citation type="submission" date="2022-07" db="EMBL/GenBank/DDBJ databases">
        <title>Phylogenomic reconstructions and comparative analyses of Kickxellomycotina fungi.</title>
        <authorList>
            <person name="Reynolds N.K."/>
            <person name="Stajich J.E."/>
            <person name="Barry K."/>
            <person name="Grigoriev I.V."/>
            <person name="Crous P."/>
            <person name="Smith M.E."/>
        </authorList>
    </citation>
    <scope>NUCLEOTIDE SEQUENCE</scope>
    <source>
        <strain evidence="1">RSA 1196</strain>
    </source>
</reference>
<comment type="caution">
    <text evidence="1">The sequence shown here is derived from an EMBL/GenBank/DDBJ whole genome shotgun (WGS) entry which is preliminary data.</text>
</comment>
<dbReference type="AlphaFoldDB" id="A0A9W8AQB9"/>
<evidence type="ECO:0000313" key="2">
    <source>
        <dbReference type="Proteomes" id="UP001150925"/>
    </source>
</evidence>
<proteinExistence type="predicted"/>
<dbReference type="EMBL" id="JANBPY010002319">
    <property type="protein sequence ID" value="KAJ1955514.1"/>
    <property type="molecule type" value="Genomic_DNA"/>
</dbReference>
<keyword evidence="2" id="KW-1185">Reference proteome</keyword>
<organism evidence="1 2">
    <name type="scientific">Dispira parvispora</name>
    <dbReference type="NCBI Taxonomy" id="1520584"/>
    <lineage>
        <taxon>Eukaryota</taxon>
        <taxon>Fungi</taxon>
        <taxon>Fungi incertae sedis</taxon>
        <taxon>Zoopagomycota</taxon>
        <taxon>Kickxellomycotina</taxon>
        <taxon>Dimargaritomycetes</taxon>
        <taxon>Dimargaritales</taxon>
        <taxon>Dimargaritaceae</taxon>
        <taxon>Dispira</taxon>
    </lineage>
</organism>
<dbReference type="OrthoDB" id="2346021at2759"/>